<reference evidence="2" key="1">
    <citation type="submission" date="2021-01" db="EMBL/GenBank/DDBJ databases">
        <title>Genomic Encyclopedia of Type Strains, Phase IV (KMG-IV): sequencing the most valuable type-strain genomes for metagenomic binning, comparative biology and taxonomic classification.</title>
        <authorList>
            <person name="Goeker M."/>
        </authorList>
    </citation>
    <scope>NUCLEOTIDE SEQUENCE</scope>
    <source>
        <strain evidence="2">DSM 21943</strain>
    </source>
</reference>
<dbReference type="RefSeq" id="WP_204468426.1">
    <property type="nucleotide sequence ID" value="NZ_JAFBCV010000016.1"/>
</dbReference>
<evidence type="ECO:0000313" key="3">
    <source>
        <dbReference type="Proteomes" id="UP001179280"/>
    </source>
</evidence>
<evidence type="ECO:0000256" key="1">
    <source>
        <dbReference type="SAM" id="Phobius"/>
    </source>
</evidence>
<feature type="transmembrane region" description="Helical" evidence="1">
    <location>
        <begin position="37"/>
        <end position="56"/>
    </location>
</feature>
<name>A0ABS2T2I7_9BACI</name>
<organism evidence="2 3">
    <name type="scientific">Shouchella xiaoxiensis</name>
    <dbReference type="NCBI Taxonomy" id="766895"/>
    <lineage>
        <taxon>Bacteria</taxon>
        <taxon>Bacillati</taxon>
        <taxon>Bacillota</taxon>
        <taxon>Bacilli</taxon>
        <taxon>Bacillales</taxon>
        <taxon>Bacillaceae</taxon>
        <taxon>Shouchella</taxon>
    </lineage>
</organism>
<comment type="caution">
    <text evidence="2">The sequence shown here is derived from an EMBL/GenBank/DDBJ whole genome shotgun (WGS) entry which is preliminary data.</text>
</comment>
<keyword evidence="3" id="KW-1185">Reference proteome</keyword>
<evidence type="ECO:0000313" key="2">
    <source>
        <dbReference type="EMBL" id="MBM7840687.1"/>
    </source>
</evidence>
<dbReference type="EMBL" id="JAFBCV010000016">
    <property type="protein sequence ID" value="MBM7840687.1"/>
    <property type="molecule type" value="Genomic_DNA"/>
</dbReference>
<sequence length="89" mass="10157">MRRIKVIIIISSIVFLIATIINLFFSLREGESNQVYSIVSDFFLAALFIGTIVFACIRNHKNDNRMMLAIMCLLPIYFIISGIVGIMRL</sequence>
<keyword evidence="1" id="KW-0472">Membrane</keyword>
<proteinExistence type="predicted"/>
<protein>
    <submittedName>
        <fullName evidence="2">Uncharacterized protein</fullName>
    </submittedName>
</protein>
<dbReference type="Proteomes" id="UP001179280">
    <property type="component" value="Unassembled WGS sequence"/>
</dbReference>
<feature type="transmembrane region" description="Helical" evidence="1">
    <location>
        <begin position="68"/>
        <end position="87"/>
    </location>
</feature>
<accession>A0ABS2T2I7</accession>
<feature type="transmembrane region" description="Helical" evidence="1">
    <location>
        <begin position="7"/>
        <end position="25"/>
    </location>
</feature>
<keyword evidence="1" id="KW-1133">Transmembrane helix</keyword>
<keyword evidence="1" id="KW-0812">Transmembrane</keyword>
<gene>
    <name evidence="2" type="ORF">JOC54_003980</name>
</gene>